<proteinExistence type="predicted"/>
<organism evidence="1 2">
    <name type="scientific">Mytilus galloprovincialis</name>
    <name type="common">Mediterranean mussel</name>
    <dbReference type="NCBI Taxonomy" id="29158"/>
    <lineage>
        <taxon>Eukaryota</taxon>
        <taxon>Metazoa</taxon>
        <taxon>Spiralia</taxon>
        <taxon>Lophotrochozoa</taxon>
        <taxon>Mollusca</taxon>
        <taxon>Bivalvia</taxon>
        <taxon>Autobranchia</taxon>
        <taxon>Pteriomorphia</taxon>
        <taxon>Mytilida</taxon>
        <taxon>Mytiloidea</taxon>
        <taxon>Mytilidae</taxon>
        <taxon>Mytilinae</taxon>
        <taxon>Mytilus</taxon>
    </lineage>
</organism>
<keyword evidence="2" id="KW-1185">Reference proteome</keyword>
<dbReference type="EMBL" id="UYJE01008452">
    <property type="protein sequence ID" value="VDI63979.1"/>
    <property type="molecule type" value="Genomic_DNA"/>
</dbReference>
<sequence>MGVYTFSSKPTTPGEKTPDLLIRFQAVSRTQPCVQYRFMSVHSRTKLNQVRRYITKYFKNVYEGGFIFLCKTKEILKSDESKLTVFDILPKIPEVSGQTLQRCFQYPDVQYKKVRKREEI</sequence>
<dbReference type="Proteomes" id="UP000596742">
    <property type="component" value="Unassembled WGS sequence"/>
</dbReference>
<comment type="caution">
    <text evidence="1">The sequence shown here is derived from an EMBL/GenBank/DDBJ whole genome shotgun (WGS) entry which is preliminary data.</text>
</comment>
<gene>
    <name evidence="1" type="ORF">MGAL_10B045159</name>
</gene>
<reference evidence="1" key="1">
    <citation type="submission" date="2018-11" db="EMBL/GenBank/DDBJ databases">
        <authorList>
            <person name="Alioto T."/>
            <person name="Alioto T."/>
        </authorList>
    </citation>
    <scope>NUCLEOTIDE SEQUENCE</scope>
</reference>
<evidence type="ECO:0000313" key="2">
    <source>
        <dbReference type="Proteomes" id="UP000596742"/>
    </source>
</evidence>
<dbReference type="OrthoDB" id="6100784at2759"/>
<protein>
    <submittedName>
        <fullName evidence="1">Uncharacterized protein</fullName>
    </submittedName>
</protein>
<accession>A0A8B6GGZ6</accession>
<name>A0A8B6GGZ6_MYTGA</name>
<dbReference type="AlphaFoldDB" id="A0A8B6GGZ6"/>
<evidence type="ECO:0000313" key="1">
    <source>
        <dbReference type="EMBL" id="VDI63979.1"/>
    </source>
</evidence>